<name>A0AC61MYZ0_9FIRM</name>
<gene>
    <name evidence="1" type="ORF">JYE49_06960</name>
</gene>
<protein>
    <submittedName>
        <fullName evidence="1">NUDIX domain-containing protein</fullName>
    </submittedName>
</protein>
<proteinExistence type="predicted"/>
<keyword evidence="2" id="KW-1185">Reference proteome</keyword>
<reference evidence="1" key="1">
    <citation type="submission" date="2021-01" db="EMBL/GenBank/DDBJ databases">
        <title>Complete genome sequence of Clostridiales bacterium R-7.</title>
        <authorList>
            <person name="Mahoney-Kurpe S.C."/>
            <person name="Palevich N."/>
            <person name="Koike S."/>
            <person name="Moon C.D."/>
            <person name="Attwood G.T."/>
        </authorList>
    </citation>
    <scope>NUCLEOTIDE SEQUENCE</scope>
    <source>
        <strain evidence="1">R-7</strain>
    </source>
</reference>
<organism evidence="1 2">
    <name type="scientific">Aristaeella hokkaidonensis</name>
    <dbReference type="NCBI Taxonomy" id="3046382"/>
    <lineage>
        <taxon>Bacteria</taxon>
        <taxon>Bacillati</taxon>
        <taxon>Bacillota</taxon>
        <taxon>Clostridia</taxon>
        <taxon>Eubacteriales</taxon>
        <taxon>Aristaeellaceae</taxon>
        <taxon>Aristaeella</taxon>
    </lineage>
</organism>
<dbReference type="Proteomes" id="UP000682782">
    <property type="component" value="Chromosome"/>
</dbReference>
<evidence type="ECO:0000313" key="2">
    <source>
        <dbReference type="Proteomes" id="UP000682782"/>
    </source>
</evidence>
<sequence>MITLETIGDNYFGHWDVCRTACRGIIVQDGKILLSYETKTGQYMIPGGGLEGDEDERACCAREVAEETGFLVEPSECMLELDEYYEDWKGVSRYFFGRIIGTTEVKLTDREKEVGMVPCWLSLEEAIDIFSKHASYADTDEMRRGLYLREYKALKALEEQIRQFV</sequence>
<dbReference type="EMBL" id="CP068393">
    <property type="protein sequence ID" value="QUC68424.1"/>
    <property type="molecule type" value="Genomic_DNA"/>
</dbReference>
<accession>A0AC61MYZ0</accession>
<evidence type="ECO:0000313" key="1">
    <source>
        <dbReference type="EMBL" id="QUC68424.1"/>
    </source>
</evidence>